<proteinExistence type="inferred from homology"/>
<evidence type="ECO:0000259" key="6">
    <source>
        <dbReference type="SMART" id="SM00849"/>
    </source>
</evidence>
<dbReference type="CDD" id="cd07729">
    <property type="entry name" value="AHL_lactonase_MBL-fold"/>
    <property type="match status" value="1"/>
</dbReference>
<feature type="domain" description="Metallo-beta-lactamase" evidence="6">
    <location>
        <begin position="21"/>
        <end position="225"/>
    </location>
</feature>
<evidence type="ECO:0000256" key="5">
    <source>
        <dbReference type="ARBA" id="ARBA00022833"/>
    </source>
</evidence>
<evidence type="ECO:0000256" key="4">
    <source>
        <dbReference type="ARBA" id="ARBA00022801"/>
    </source>
</evidence>
<dbReference type="InterPro" id="IPR051013">
    <property type="entry name" value="MBL_superfamily_lactonases"/>
</dbReference>
<comment type="cofactor">
    <cofactor evidence="1">
        <name>Zn(2+)</name>
        <dbReference type="ChEBI" id="CHEBI:29105"/>
    </cofactor>
</comment>
<keyword evidence="4" id="KW-0378">Hydrolase</keyword>
<dbReference type="RefSeq" id="WP_243803159.1">
    <property type="nucleotide sequence ID" value="NZ_CP094671.1"/>
</dbReference>
<evidence type="ECO:0000256" key="3">
    <source>
        <dbReference type="ARBA" id="ARBA00022723"/>
    </source>
</evidence>
<dbReference type="Proteomes" id="UP000831113">
    <property type="component" value="Plasmid unnamed2"/>
</dbReference>
<comment type="similarity">
    <text evidence="2">Belongs to the metallo-beta-lactamase superfamily.</text>
</comment>
<dbReference type="InterPro" id="IPR036866">
    <property type="entry name" value="RibonucZ/Hydroxyglut_hydro"/>
</dbReference>
<dbReference type="EMBL" id="CP094671">
    <property type="protein sequence ID" value="UOG77396.1"/>
    <property type="molecule type" value="Genomic_DNA"/>
</dbReference>
<keyword evidence="5" id="KW-0862">Zinc</keyword>
<evidence type="ECO:0000256" key="2">
    <source>
        <dbReference type="ARBA" id="ARBA00007749"/>
    </source>
</evidence>
<keyword evidence="3" id="KW-0479">Metal-binding</keyword>
<dbReference type="PANTHER" id="PTHR42978:SF7">
    <property type="entry name" value="METALLO-HYDROLASE RV2300C-RELATED"/>
    <property type="match status" value="1"/>
</dbReference>
<dbReference type="PANTHER" id="PTHR42978">
    <property type="entry name" value="QUORUM-QUENCHING LACTONASE YTNP-RELATED-RELATED"/>
    <property type="match status" value="1"/>
</dbReference>
<dbReference type="Pfam" id="PF00753">
    <property type="entry name" value="Lactamase_B"/>
    <property type="match status" value="1"/>
</dbReference>
<sequence length="241" mass="26426">MKLYIFELGRFIYPGMPQPLPVPGYLIQTDAGQNILVDTGFPEKFIRHPPAPEPAEMAMRPGEYIVDQLAAIGLTPDDIDILVVSHLDIDHAGNLLPFSKADILLQQQQYAAAKAGHPRFTATQEQWDHPRIRFRLLAGDVKIAEGVELIASSGHVPGHQSVLLHLPHTGPVLLTVDAILNATMTDAATRMVDVSADNDAEARDSTRKLMALAQREEAKLVLFGHDSAQWAGVKKAPDFYS</sequence>
<geneLocation type="plasmid" evidence="7 8">
    <name>unnamed2</name>
</geneLocation>
<dbReference type="SUPFAM" id="SSF56281">
    <property type="entry name" value="Metallo-hydrolase/oxidoreductase"/>
    <property type="match status" value="1"/>
</dbReference>
<evidence type="ECO:0000256" key="1">
    <source>
        <dbReference type="ARBA" id="ARBA00001947"/>
    </source>
</evidence>
<dbReference type="SMART" id="SM00849">
    <property type="entry name" value="Lactamase_B"/>
    <property type="match status" value="1"/>
</dbReference>
<accession>A0ABY4D833</accession>
<name>A0ABY4D833_9BACT</name>
<dbReference type="InterPro" id="IPR001279">
    <property type="entry name" value="Metallo-B-lactamas"/>
</dbReference>
<gene>
    <name evidence="7" type="ORF">MTX78_23930</name>
</gene>
<reference evidence="7 8" key="1">
    <citation type="submission" date="2022-03" db="EMBL/GenBank/DDBJ databases">
        <title>Hymenobactersp. isolated from the air.</title>
        <authorList>
            <person name="Won M."/>
            <person name="Kwon S.-W."/>
        </authorList>
    </citation>
    <scope>NUCLEOTIDE SEQUENCE [LARGE SCALE GENOMIC DNA]</scope>
    <source>
        <strain evidence="7 8">KACC 21982</strain>
        <plasmid evidence="7 8">unnamed2</plasmid>
    </source>
</reference>
<dbReference type="Gene3D" id="3.60.15.10">
    <property type="entry name" value="Ribonuclease Z/Hydroxyacylglutathione hydrolase-like"/>
    <property type="match status" value="1"/>
</dbReference>
<keyword evidence="7" id="KW-0614">Plasmid</keyword>
<protein>
    <submittedName>
        <fullName evidence="7">N-acyl homoserine lactonase family protein</fullName>
    </submittedName>
</protein>
<evidence type="ECO:0000313" key="8">
    <source>
        <dbReference type="Proteomes" id="UP000831113"/>
    </source>
</evidence>
<evidence type="ECO:0000313" key="7">
    <source>
        <dbReference type="EMBL" id="UOG77396.1"/>
    </source>
</evidence>
<organism evidence="7 8">
    <name type="scientific">Hymenobacter tibetensis</name>
    <dbReference type="NCBI Taxonomy" id="497967"/>
    <lineage>
        <taxon>Bacteria</taxon>
        <taxon>Pseudomonadati</taxon>
        <taxon>Bacteroidota</taxon>
        <taxon>Cytophagia</taxon>
        <taxon>Cytophagales</taxon>
        <taxon>Hymenobacteraceae</taxon>
        <taxon>Hymenobacter</taxon>
    </lineage>
</organism>
<keyword evidence="8" id="KW-1185">Reference proteome</keyword>